<keyword evidence="3 5" id="KW-0456">Lyase</keyword>
<dbReference type="PIRSF" id="PIRSF026412">
    <property type="entry name" value="Streptogrm_lyase"/>
    <property type="match status" value="1"/>
</dbReference>
<protein>
    <recommendedName>
        <fullName evidence="5">Virginiamycin B lyase</fullName>
        <ecNumber evidence="5">4.2.99.-</ecNumber>
    </recommendedName>
    <alternativeName>
        <fullName evidence="5">Streptogramin B lyase</fullName>
    </alternativeName>
</protein>
<dbReference type="InterPro" id="IPR011217">
    <property type="entry name" value="Vgb_bact"/>
</dbReference>
<evidence type="ECO:0000256" key="5">
    <source>
        <dbReference type="PIRNR" id="PIRNR026412"/>
    </source>
</evidence>
<dbReference type="KEGG" id="poj:PtoMrB4_05010"/>
<dbReference type="GO" id="GO:0000287">
    <property type="term" value="F:magnesium ion binding"/>
    <property type="evidence" value="ECO:0007669"/>
    <property type="project" value="UniProtKB-UniRule"/>
</dbReference>
<reference evidence="7 8" key="1">
    <citation type="journal article" date="2020" name="Microbiol. Resour. Announc.">
        <title>Complete genome sequence of Pseudomonas otitidis strain MrB4, isolated from Lake Biwa in Japan.</title>
        <authorList>
            <person name="Miyazaki K."/>
            <person name="Hase E."/>
            <person name="Maruya T."/>
        </authorList>
    </citation>
    <scope>NUCLEOTIDE SEQUENCE [LARGE SCALE GENOMIC DNA]</scope>
    <source>
        <strain evidence="7 8">MrB4</strain>
    </source>
</reference>
<comment type="cofactor">
    <cofactor evidence="5">
        <name>Mg(2+)</name>
        <dbReference type="ChEBI" id="CHEBI:18420"/>
    </cofactor>
</comment>
<evidence type="ECO:0000256" key="2">
    <source>
        <dbReference type="ARBA" id="ARBA00022842"/>
    </source>
</evidence>
<comment type="subunit">
    <text evidence="5">Monomer.</text>
</comment>
<dbReference type="GeneID" id="57395710"/>
<feature type="chain" id="PRO_5025368360" description="Virginiamycin B lyase" evidence="6">
    <location>
        <begin position="21"/>
        <end position="316"/>
    </location>
</feature>
<dbReference type="GO" id="GO:0017001">
    <property type="term" value="P:antibiotic catabolic process"/>
    <property type="evidence" value="ECO:0007669"/>
    <property type="project" value="UniProtKB-UniRule"/>
</dbReference>
<evidence type="ECO:0000313" key="7">
    <source>
        <dbReference type="EMBL" id="BCA26524.1"/>
    </source>
</evidence>
<dbReference type="Proteomes" id="UP000501237">
    <property type="component" value="Chromosome"/>
</dbReference>
<dbReference type="AlphaFoldDB" id="A0A679GKM2"/>
<evidence type="ECO:0000256" key="4">
    <source>
        <dbReference type="ARBA" id="ARBA00023251"/>
    </source>
</evidence>
<dbReference type="PANTHER" id="PTHR40274:SF3">
    <property type="entry name" value="VIRGINIAMYCIN B LYASE"/>
    <property type="match status" value="1"/>
</dbReference>
<comment type="function">
    <text evidence="5">Inactivates the type B streptogramin antibiotics by linearizing the lactone ring at the ester linkage, generating a free phenylglycine carboxylate and converting the threonyl moiety into 2-amino-butenoic acid.</text>
</comment>
<evidence type="ECO:0000313" key="8">
    <source>
        <dbReference type="Proteomes" id="UP000501237"/>
    </source>
</evidence>
<dbReference type="SUPFAM" id="SSF101898">
    <property type="entry name" value="NHL repeat"/>
    <property type="match status" value="1"/>
</dbReference>
<keyword evidence="1 5" id="KW-0479">Metal-binding</keyword>
<evidence type="ECO:0000256" key="1">
    <source>
        <dbReference type="ARBA" id="ARBA00022723"/>
    </source>
</evidence>
<keyword evidence="6" id="KW-0732">Signal</keyword>
<proteinExistence type="inferred from homology"/>
<organism evidence="7 8">
    <name type="scientific">Metapseudomonas otitidis</name>
    <dbReference type="NCBI Taxonomy" id="319939"/>
    <lineage>
        <taxon>Bacteria</taxon>
        <taxon>Pseudomonadati</taxon>
        <taxon>Pseudomonadota</taxon>
        <taxon>Gammaproteobacteria</taxon>
        <taxon>Pseudomonadales</taxon>
        <taxon>Pseudomonadaceae</taxon>
        <taxon>Metapseudomonas</taxon>
    </lineage>
</organism>
<dbReference type="GO" id="GO:0016835">
    <property type="term" value="F:carbon-oxygen lyase activity"/>
    <property type="evidence" value="ECO:0007669"/>
    <property type="project" value="UniProtKB-UniRule"/>
</dbReference>
<dbReference type="PANTHER" id="PTHR40274">
    <property type="entry name" value="VIRGINIAMYCIN B LYASE"/>
    <property type="match status" value="1"/>
</dbReference>
<feature type="signal peptide" evidence="6">
    <location>
        <begin position="1"/>
        <end position="20"/>
    </location>
</feature>
<dbReference type="GO" id="GO:0046677">
    <property type="term" value="P:response to antibiotic"/>
    <property type="evidence" value="ECO:0007669"/>
    <property type="project" value="UniProtKB-UniRule"/>
</dbReference>
<comment type="similarity">
    <text evidence="5">Belongs to the Vgb family.</text>
</comment>
<evidence type="ECO:0000256" key="6">
    <source>
        <dbReference type="SAM" id="SignalP"/>
    </source>
</evidence>
<dbReference type="RefSeq" id="WP_172432413.1">
    <property type="nucleotide sequence ID" value="NZ_AP022642.1"/>
</dbReference>
<dbReference type="InterPro" id="IPR051344">
    <property type="entry name" value="Vgb"/>
</dbReference>
<name>A0A679GKM2_9GAMM</name>
<gene>
    <name evidence="7" type="ORF">PtoMrB4_05010</name>
</gene>
<sequence length="316" mass="33986">MIRALAVGLIATLLALPGFAAEVHYYPLPPGSAPRDVAPATDGRVWYTAPALGLVGLLDPLTGQSQPMALGAGSSPRGVVVAEDGAAWITDAGLNALVRVDPTGPTLKRYPLPGQLGDAGLVAAAFDRDGLLWFTGQNGFYGRLDPRNGDLKTWPAPRGAGPYGITVTPNGEVWYASRDGRHIARIDRVSGEAEVIDSPGGGEGSQRIWSDAKGTLWVSERGSGQLSRYDPLAKAWTHWALPSADAEAHALYVDEQDRLWLSDFRSNAILRFNPFSQRFTRFPSDQADARVLHLAGRIGEVWGAESNRDRLVVIKE</sequence>
<dbReference type="EMBL" id="AP022642">
    <property type="protein sequence ID" value="BCA26524.1"/>
    <property type="molecule type" value="Genomic_DNA"/>
</dbReference>
<dbReference type="InterPro" id="IPR015943">
    <property type="entry name" value="WD40/YVTN_repeat-like_dom_sf"/>
</dbReference>
<dbReference type="EC" id="4.2.99.-" evidence="5"/>
<keyword evidence="4 5" id="KW-0046">Antibiotic resistance</keyword>
<keyword evidence="2 5" id="KW-0460">Magnesium</keyword>
<dbReference type="GO" id="GO:0016787">
    <property type="term" value="F:hydrolase activity"/>
    <property type="evidence" value="ECO:0007669"/>
    <property type="project" value="UniProtKB-KW"/>
</dbReference>
<dbReference type="Pfam" id="PF24684">
    <property type="entry name" value="Vgb_lyase"/>
    <property type="match status" value="1"/>
</dbReference>
<keyword evidence="7" id="KW-0378">Hydrolase</keyword>
<accession>A0A679GKM2</accession>
<dbReference type="Gene3D" id="2.130.10.10">
    <property type="entry name" value="YVTN repeat-like/Quinoprotein amine dehydrogenase"/>
    <property type="match status" value="2"/>
</dbReference>
<evidence type="ECO:0000256" key="3">
    <source>
        <dbReference type="ARBA" id="ARBA00023239"/>
    </source>
</evidence>
<dbReference type="GO" id="GO:0030288">
    <property type="term" value="C:outer membrane-bounded periplasmic space"/>
    <property type="evidence" value="ECO:0007669"/>
    <property type="project" value="TreeGrafter"/>
</dbReference>